<keyword evidence="4" id="KW-0309">Germination</keyword>
<proteinExistence type="inferred from homology"/>
<evidence type="ECO:0000313" key="9">
    <source>
        <dbReference type="EMBL" id="SEA00179.1"/>
    </source>
</evidence>
<evidence type="ECO:0000256" key="2">
    <source>
        <dbReference type="ARBA" id="ARBA00007998"/>
    </source>
</evidence>
<keyword evidence="10" id="KW-1185">Reference proteome</keyword>
<gene>
    <name evidence="9" type="ORF">SAMN05421743_102188</name>
</gene>
<organism evidence="9 10">
    <name type="scientific">Thalassobacillus cyri</name>
    <dbReference type="NCBI Taxonomy" id="571932"/>
    <lineage>
        <taxon>Bacteria</taxon>
        <taxon>Bacillati</taxon>
        <taxon>Bacillota</taxon>
        <taxon>Bacilli</taxon>
        <taxon>Bacillales</taxon>
        <taxon>Bacillaceae</taxon>
        <taxon>Thalassobacillus</taxon>
    </lineage>
</organism>
<evidence type="ECO:0000256" key="4">
    <source>
        <dbReference type="ARBA" id="ARBA00022544"/>
    </source>
</evidence>
<evidence type="ECO:0000256" key="7">
    <source>
        <dbReference type="ARBA" id="ARBA00023136"/>
    </source>
</evidence>
<evidence type="ECO:0000256" key="6">
    <source>
        <dbReference type="ARBA" id="ARBA00022989"/>
    </source>
</evidence>
<evidence type="ECO:0000313" key="10">
    <source>
        <dbReference type="Proteomes" id="UP000198584"/>
    </source>
</evidence>
<evidence type="ECO:0000256" key="1">
    <source>
        <dbReference type="ARBA" id="ARBA00004141"/>
    </source>
</evidence>
<comment type="similarity">
    <text evidence="2">Belongs to the amino acid-polyamine-organocation (APC) superfamily. Spore germination protein (SGP) (TC 2.A.3.9) family.</text>
</comment>
<dbReference type="AlphaFoldDB" id="A0A1H3XLE5"/>
<feature type="transmembrane region" description="Helical" evidence="8">
    <location>
        <begin position="194"/>
        <end position="215"/>
    </location>
</feature>
<dbReference type="GO" id="GO:0009847">
    <property type="term" value="P:spore germination"/>
    <property type="evidence" value="ECO:0007669"/>
    <property type="project" value="InterPro"/>
</dbReference>
<keyword evidence="7 8" id="KW-0472">Membrane</keyword>
<feature type="transmembrane region" description="Helical" evidence="8">
    <location>
        <begin position="345"/>
        <end position="366"/>
    </location>
</feature>
<feature type="transmembrane region" description="Helical" evidence="8">
    <location>
        <begin position="278"/>
        <end position="303"/>
    </location>
</feature>
<dbReference type="NCBIfam" id="TIGR00912">
    <property type="entry name" value="2A0309"/>
    <property type="match status" value="1"/>
</dbReference>
<keyword evidence="3" id="KW-0813">Transport</keyword>
<feature type="transmembrane region" description="Helical" evidence="8">
    <location>
        <begin position="227"/>
        <end position="250"/>
    </location>
</feature>
<dbReference type="PANTHER" id="PTHR34975:SF2">
    <property type="entry name" value="SPORE GERMINATION PROTEIN A2"/>
    <property type="match status" value="1"/>
</dbReference>
<comment type="subcellular location">
    <subcellularLocation>
        <location evidence="1">Membrane</location>
        <topology evidence="1">Multi-pass membrane protein</topology>
    </subcellularLocation>
</comment>
<dbReference type="PANTHER" id="PTHR34975">
    <property type="entry name" value="SPORE GERMINATION PROTEIN A2"/>
    <property type="match status" value="1"/>
</dbReference>
<feature type="transmembrane region" description="Helical" evidence="8">
    <location>
        <begin position="88"/>
        <end position="112"/>
    </location>
</feature>
<evidence type="ECO:0000256" key="8">
    <source>
        <dbReference type="SAM" id="Phobius"/>
    </source>
</evidence>
<dbReference type="GO" id="GO:0016020">
    <property type="term" value="C:membrane"/>
    <property type="evidence" value="ECO:0007669"/>
    <property type="project" value="UniProtKB-SubCell"/>
</dbReference>
<evidence type="ECO:0000256" key="3">
    <source>
        <dbReference type="ARBA" id="ARBA00022448"/>
    </source>
</evidence>
<dbReference type="EMBL" id="FNQR01000002">
    <property type="protein sequence ID" value="SEA00179.1"/>
    <property type="molecule type" value="Genomic_DNA"/>
</dbReference>
<keyword evidence="5 8" id="KW-0812">Transmembrane</keyword>
<feature type="transmembrane region" description="Helical" evidence="8">
    <location>
        <begin position="124"/>
        <end position="143"/>
    </location>
</feature>
<dbReference type="Pfam" id="PF03845">
    <property type="entry name" value="Spore_permease"/>
    <property type="match status" value="1"/>
</dbReference>
<keyword evidence="6 8" id="KW-1133">Transmembrane helix</keyword>
<dbReference type="STRING" id="571932.SAMN05421743_102188"/>
<accession>A0A1H3XLE5</accession>
<evidence type="ECO:0000256" key="5">
    <source>
        <dbReference type="ARBA" id="ARBA00022692"/>
    </source>
</evidence>
<name>A0A1H3XLE5_9BACI</name>
<feature type="transmembrane region" description="Helical" evidence="8">
    <location>
        <begin position="47"/>
        <end position="68"/>
    </location>
</feature>
<sequence length="376" mass="41949">MMRMEVYGLVKEEITLRQFILLMILFIIGTSILLSPASLAASADNDAWISALVAMGAGLVIIVLFWIISQQFPERNLVDISELVLGKWLGKAVSLLFSYFALISAASVLWTVGNFLVTQIIVRTPALVIHFLVMFAVVYGIQLGIETICRTAEIFFPYIVTLLSIIYLFSIPSVEIKQIQPLLDSSFKQISEGAAFDISVSVLPLIVLLMVFPKYVSEKKRMLPKILLGYVCAYFFIVAITFITTTVLGVRVTANQSYPTYVIAKSLNIEGLIQRAEVIIAVSWILTIFFKLSMYFYASVTVLAQTIGLTSYRSITIPMGLITIALSLIIYPSTIYANDWNETTWLWFSLTFGFVYPLLLSVIGRLRGKSISSNNS</sequence>
<feature type="transmembrane region" description="Helical" evidence="8">
    <location>
        <begin position="315"/>
        <end position="333"/>
    </location>
</feature>
<dbReference type="Proteomes" id="UP000198584">
    <property type="component" value="Unassembled WGS sequence"/>
</dbReference>
<feature type="transmembrane region" description="Helical" evidence="8">
    <location>
        <begin position="155"/>
        <end position="174"/>
    </location>
</feature>
<feature type="transmembrane region" description="Helical" evidence="8">
    <location>
        <begin position="20"/>
        <end position="41"/>
    </location>
</feature>
<reference evidence="9 10" key="1">
    <citation type="submission" date="2016-10" db="EMBL/GenBank/DDBJ databases">
        <authorList>
            <person name="de Groot N.N."/>
        </authorList>
    </citation>
    <scope>NUCLEOTIDE SEQUENCE [LARGE SCALE GENOMIC DNA]</scope>
    <source>
        <strain evidence="9 10">CCM7597</strain>
    </source>
</reference>
<protein>
    <submittedName>
        <fullName evidence="9">Spore germination protein KB</fullName>
    </submittedName>
</protein>
<dbReference type="InterPro" id="IPR004761">
    <property type="entry name" value="Spore_GerAB"/>
</dbReference>